<protein>
    <submittedName>
        <fullName evidence="2">Uncharacterized protein</fullName>
    </submittedName>
</protein>
<sequence>MASPQRREEAQGCEVDDQVSPNESNLINAAGQSQLLDLVASFEESWTEPSIQGGFNRCGAAEIHGSLAILVHHGCRHLTSRTTLSGRARTDNVAQTTARGQMHPAHSCHGYMEGQHPGASHGYTDDIQLGSDLERPPAQINMDRAVLIEPGDQGAALRPRYICLIRDYDSEILSSFSSLTPGSSSGLQKMMILTTISIQVLRPARPTDSSLKRGRQTLLRRPIDAAKRAGKQAFWIVFECVWDKDGVARSTSKSDDVYRIWDIVGSAHSRIIAIGPPASDKLDAIMSIQGNTSNSGSGHTNQWLRQCSRERNSPESMRALGTS</sequence>
<reference evidence="2" key="1">
    <citation type="submission" date="2023-06" db="EMBL/GenBank/DDBJ databases">
        <title>Conoideocrella luteorostrata (Hypocreales: Clavicipitaceae), a potential biocontrol fungus for elongate hemlock scale in United States Christmas tree production areas.</title>
        <authorList>
            <person name="Barrett H."/>
            <person name="Lovett B."/>
            <person name="Macias A.M."/>
            <person name="Stajich J.E."/>
            <person name="Kasson M.T."/>
        </authorList>
    </citation>
    <scope>NUCLEOTIDE SEQUENCE</scope>
    <source>
        <strain evidence="2">ARSEF 14590</strain>
    </source>
</reference>
<feature type="region of interest" description="Disordered" evidence="1">
    <location>
        <begin position="1"/>
        <end position="21"/>
    </location>
</feature>
<comment type="caution">
    <text evidence="2">The sequence shown here is derived from an EMBL/GenBank/DDBJ whole genome shotgun (WGS) entry which is preliminary data.</text>
</comment>
<organism evidence="2 3">
    <name type="scientific">Conoideocrella luteorostrata</name>
    <dbReference type="NCBI Taxonomy" id="1105319"/>
    <lineage>
        <taxon>Eukaryota</taxon>
        <taxon>Fungi</taxon>
        <taxon>Dikarya</taxon>
        <taxon>Ascomycota</taxon>
        <taxon>Pezizomycotina</taxon>
        <taxon>Sordariomycetes</taxon>
        <taxon>Hypocreomycetidae</taxon>
        <taxon>Hypocreales</taxon>
        <taxon>Clavicipitaceae</taxon>
        <taxon>Conoideocrella</taxon>
    </lineage>
</organism>
<dbReference type="Proteomes" id="UP001251528">
    <property type="component" value="Unassembled WGS sequence"/>
</dbReference>
<keyword evidence="3" id="KW-1185">Reference proteome</keyword>
<evidence type="ECO:0000256" key="1">
    <source>
        <dbReference type="SAM" id="MobiDB-lite"/>
    </source>
</evidence>
<gene>
    <name evidence="2" type="ORF">QQS21_010690</name>
</gene>
<accession>A0AAJ0CJ01</accession>
<evidence type="ECO:0000313" key="2">
    <source>
        <dbReference type="EMBL" id="KAK2591621.1"/>
    </source>
</evidence>
<dbReference type="AlphaFoldDB" id="A0AAJ0CJ01"/>
<feature type="compositionally biased region" description="Basic and acidic residues" evidence="1">
    <location>
        <begin position="1"/>
        <end position="10"/>
    </location>
</feature>
<feature type="compositionally biased region" description="Polar residues" evidence="1">
    <location>
        <begin position="289"/>
        <end position="305"/>
    </location>
</feature>
<evidence type="ECO:0000313" key="3">
    <source>
        <dbReference type="Proteomes" id="UP001251528"/>
    </source>
</evidence>
<name>A0AAJ0CJ01_9HYPO</name>
<proteinExistence type="predicted"/>
<dbReference type="EMBL" id="JASWJB010000321">
    <property type="protein sequence ID" value="KAK2591621.1"/>
    <property type="molecule type" value="Genomic_DNA"/>
</dbReference>
<feature type="region of interest" description="Disordered" evidence="1">
    <location>
        <begin position="289"/>
        <end position="323"/>
    </location>
</feature>